<feature type="region of interest" description="Disordered" evidence="1">
    <location>
        <begin position="442"/>
        <end position="465"/>
    </location>
</feature>
<evidence type="ECO:0000313" key="4">
    <source>
        <dbReference type="Proteomes" id="UP000076761"/>
    </source>
</evidence>
<feature type="compositionally biased region" description="Polar residues" evidence="1">
    <location>
        <begin position="252"/>
        <end position="264"/>
    </location>
</feature>
<proteinExistence type="predicted"/>
<organism evidence="3 4">
    <name type="scientific">Neolentinus lepideus HHB14362 ss-1</name>
    <dbReference type="NCBI Taxonomy" id="1314782"/>
    <lineage>
        <taxon>Eukaryota</taxon>
        <taxon>Fungi</taxon>
        <taxon>Dikarya</taxon>
        <taxon>Basidiomycota</taxon>
        <taxon>Agaricomycotina</taxon>
        <taxon>Agaricomycetes</taxon>
        <taxon>Gloeophyllales</taxon>
        <taxon>Gloeophyllaceae</taxon>
        <taxon>Neolentinus</taxon>
    </lineage>
</organism>
<accession>A0A165SVA1</accession>
<feature type="region of interest" description="Disordered" evidence="1">
    <location>
        <begin position="252"/>
        <end position="312"/>
    </location>
</feature>
<feature type="chain" id="PRO_5012045798" evidence="2">
    <location>
        <begin position="16"/>
        <end position="1083"/>
    </location>
</feature>
<dbReference type="InParanoid" id="A0A165SVA1"/>
<dbReference type="Proteomes" id="UP000076761">
    <property type="component" value="Unassembled WGS sequence"/>
</dbReference>
<name>A0A165SVA1_9AGAM</name>
<feature type="compositionally biased region" description="Basic and acidic residues" evidence="1">
    <location>
        <begin position="617"/>
        <end position="626"/>
    </location>
</feature>
<evidence type="ECO:0000256" key="2">
    <source>
        <dbReference type="SAM" id="SignalP"/>
    </source>
</evidence>
<feature type="compositionally biased region" description="Acidic residues" evidence="1">
    <location>
        <begin position="701"/>
        <end position="711"/>
    </location>
</feature>
<evidence type="ECO:0000256" key="1">
    <source>
        <dbReference type="SAM" id="MobiDB-lite"/>
    </source>
</evidence>
<feature type="compositionally biased region" description="Low complexity" evidence="1">
    <location>
        <begin position="1064"/>
        <end position="1075"/>
    </location>
</feature>
<dbReference type="OrthoDB" id="10683777at2759"/>
<dbReference type="AlphaFoldDB" id="A0A165SVA1"/>
<feature type="compositionally biased region" description="Basic and acidic residues" evidence="1">
    <location>
        <begin position="678"/>
        <end position="700"/>
    </location>
</feature>
<keyword evidence="2" id="KW-0732">Signal</keyword>
<feature type="compositionally biased region" description="Polar residues" evidence="1">
    <location>
        <begin position="988"/>
        <end position="997"/>
    </location>
</feature>
<feature type="compositionally biased region" description="Polar residues" evidence="1">
    <location>
        <begin position="788"/>
        <end position="797"/>
    </location>
</feature>
<keyword evidence="4" id="KW-1185">Reference proteome</keyword>
<evidence type="ECO:0000313" key="3">
    <source>
        <dbReference type="EMBL" id="KZT25729.1"/>
    </source>
</evidence>
<dbReference type="EMBL" id="KV425570">
    <property type="protein sequence ID" value="KZT25729.1"/>
    <property type="molecule type" value="Genomic_DNA"/>
</dbReference>
<feature type="signal peptide" evidence="2">
    <location>
        <begin position="1"/>
        <end position="15"/>
    </location>
</feature>
<feature type="region of interest" description="Disordered" evidence="1">
    <location>
        <begin position="356"/>
        <end position="401"/>
    </location>
</feature>
<reference evidence="3 4" key="1">
    <citation type="journal article" date="2016" name="Mol. Biol. Evol.">
        <title>Comparative Genomics of Early-Diverging Mushroom-Forming Fungi Provides Insights into the Origins of Lignocellulose Decay Capabilities.</title>
        <authorList>
            <person name="Nagy L.G."/>
            <person name="Riley R."/>
            <person name="Tritt A."/>
            <person name="Adam C."/>
            <person name="Daum C."/>
            <person name="Floudas D."/>
            <person name="Sun H."/>
            <person name="Yadav J.S."/>
            <person name="Pangilinan J."/>
            <person name="Larsson K.H."/>
            <person name="Matsuura K."/>
            <person name="Barry K."/>
            <person name="Labutti K."/>
            <person name="Kuo R."/>
            <person name="Ohm R.A."/>
            <person name="Bhattacharya S.S."/>
            <person name="Shirouzu T."/>
            <person name="Yoshinaga Y."/>
            <person name="Martin F.M."/>
            <person name="Grigoriev I.V."/>
            <person name="Hibbett D.S."/>
        </authorList>
    </citation>
    <scope>NUCLEOTIDE SEQUENCE [LARGE SCALE GENOMIC DNA]</scope>
    <source>
        <strain evidence="3 4">HHB14362 ss-1</strain>
    </source>
</reference>
<protein>
    <submittedName>
        <fullName evidence="3">Uncharacterized protein</fullName>
    </submittedName>
</protein>
<sequence>MLLFELVLLLVGTFASLSSVVQHTNINIATWLPLGLGETVYITSVITSGLYVAYEGLQTPPSSLMLASGGQDSLEHKFTANTSGNIAYSTSIPTFSPDRPCHTPPVDLSTPHAIESSTDTPPVTSLLVIPPIDADSGSDYEHHGPGASGHDGYILAGSSYEKWREWLLWYMTSKYFEAKTRLALDKTISSRAKRTIRKSEHINATHKTTPAASEDDVGILFENKWRAITFALAVAAAILAFIYRFRRTSPPKYNSNVSQGTSKTCLREEQTSSVHELSDDSVSGDDVQPPVASNSDVPSPPEPSDNDPTNQTFYHSSALQDVEPSSENYLDVLAAQHGRYSFSSVDSTALINSDEETPAYHSEEEPVHAESVSGDDAGSSTQVDSDAADSPRLSSSPQDAPQLLVDCFEATTAHRRQGLKSSMHCPDNYKEEMLAFAPGKERHHQPLDTHPMDGSEESIDPNSSLTSDLHDIVAESSVESVIVQATMPEDNLFSPTERPSEVCASQNLHLVPEISDIHPGELSERAAESLGSSDGVKAPTDVPVDNADAETAATKEARATAELTSAVCSLQDHCLPPSDPEPLPELGAQPFDSYLLANSPVPDVEEQAITPSGDNSATHESDKELSGTHVAPEISEHTDAPSVPVAPLLNSSYCTDHSTDDVTAVASVPVHDAIAASEAREDSPPQPKLDSDTELGCHDEIVDDKEDDDEVFVYTGRDYVPPEPVDTLQLFGDERGAQEDPSLDLRLSVQPEETVVDSEPVSIPPVAQAPAIQTTSDVHSSPPRRLSVDTSPSSDSLDQGVWASRWAPRTEESHVHSPPPRRLGVETSPSSDPLGQGLRASRWAPRAEESHVHPSPPRRLGVDASPSSDPSDQGLRASHWAPRAEEFHVHSSPPKRLGVDTSPSSEPLDQGLRASRWAPGAEERTVARSAAPVDASRSVGIPVADEVVKKNSGAPTGVLVRNVNNKNGMKKDRVRAKGATAYTAAATSSGLGFTPPTQGCIADTGQRNNSGGRNRRGKKTIVEGIADKPSASSGSSAATCPGGGVSGIDGNKSKWGGHRKGKQPSRSGPSTPRSSVMAIPQRT</sequence>
<feature type="compositionally biased region" description="Basic and acidic residues" evidence="1">
    <location>
        <begin position="444"/>
        <end position="453"/>
    </location>
</feature>
<gene>
    <name evidence="3" type="ORF">NEOLEDRAFT_336475</name>
</gene>
<feature type="region of interest" description="Disordered" evidence="1">
    <location>
        <begin position="673"/>
        <end position="935"/>
    </location>
</feature>
<feature type="region of interest" description="Disordered" evidence="1">
    <location>
        <begin position="605"/>
        <end position="628"/>
    </location>
</feature>
<feature type="region of interest" description="Disordered" evidence="1">
    <location>
        <begin position="987"/>
        <end position="1083"/>
    </location>
</feature>